<dbReference type="EMBL" id="MLJW01000136">
    <property type="protein sequence ID" value="OIQ97216.1"/>
    <property type="molecule type" value="Genomic_DNA"/>
</dbReference>
<dbReference type="InterPro" id="IPR054440">
    <property type="entry name" value="Gp32-like"/>
</dbReference>
<sequence>MASISAANSVVMLAITGLYTVPQQLQGFSADDVFDAEAVSDVEVLMGVDGTLSAGYVPQPVKQSITFQADSASILMFEAWSAAQKAAGDVYFAQGLVTLPGVGRIYTCSRGVLSSYSPLPTAKKLLQPRKFGITWESVIGASL</sequence>
<comment type="caution">
    <text evidence="1">The sequence shown here is derived from an EMBL/GenBank/DDBJ whole genome shotgun (WGS) entry which is preliminary data.</text>
</comment>
<name>A0A1J5RLY0_9ZZZZ</name>
<reference evidence="1" key="1">
    <citation type="submission" date="2016-10" db="EMBL/GenBank/DDBJ databases">
        <title>Sequence of Gallionella enrichment culture.</title>
        <authorList>
            <person name="Poehlein A."/>
            <person name="Muehling M."/>
            <person name="Daniel R."/>
        </authorList>
    </citation>
    <scope>NUCLEOTIDE SEQUENCE</scope>
</reference>
<protein>
    <submittedName>
        <fullName evidence="1">Uncharacterized protein</fullName>
    </submittedName>
</protein>
<dbReference type="AlphaFoldDB" id="A0A1J5RLY0"/>
<gene>
    <name evidence="1" type="ORF">GALL_207700</name>
</gene>
<organism evidence="1">
    <name type="scientific">mine drainage metagenome</name>
    <dbReference type="NCBI Taxonomy" id="410659"/>
    <lineage>
        <taxon>unclassified sequences</taxon>
        <taxon>metagenomes</taxon>
        <taxon>ecological metagenomes</taxon>
    </lineage>
</organism>
<accession>A0A1J5RLY0</accession>
<proteinExistence type="predicted"/>
<evidence type="ECO:0000313" key="1">
    <source>
        <dbReference type="EMBL" id="OIQ97216.1"/>
    </source>
</evidence>
<dbReference type="Pfam" id="PF22764">
    <property type="entry name" value="E217_Gp32"/>
    <property type="match status" value="1"/>
</dbReference>